<dbReference type="EMBL" id="AMCI01005138">
    <property type="protein sequence ID" value="EJW96725.1"/>
    <property type="molecule type" value="Genomic_DNA"/>
</dbReference>
<feature type="region of interest" description="Disordered" evidence="1">
    <location>
        <begin position="1"/>
        <end position="63"/>
    </location>
</feature>
<dbReference type="Gene3D" id="1.10.601.10">
    <property type="entry name" value="RNA Polymerase Primary Sigma Factor"/>
    <property type="match status" value="1"/>
</dbReference>
<feature type="compositionally biased region" description="Low complexity" evidence="1">
    <location>
        <begin position="45"/>
        <end position="57"/>
    </location>
</feature>
<dbReference type="InterPro" id="IPR009042">
    <property type="entry name" value="RNA_pol_sigma70_r1_2"/>
</dbReference>
<dbReference type="GO" id="GO:0016987">
    <property type="term" value="F:sigma factor activity"/>
    <property type="evidence" value="ECO:0007669"/>
    <property type="project" value="InterPro"/>
</dbReference>
<evidence type="ECO:0000259" key="2">
    <source>
        <dbReference type="Pfam" id="PF00140"/>
    </source>
</evidence>
<feature type="non-terminal residue" evidence="4">
    <location>
        <position position="190"/>
    </location>
</feature>
<accession>J9C9Y5</accession>
<dbReference type="Gene3D" id="1.10.220.120">
    <property type="entry name" value="Sigma-70 factor, region 1.1"/>
    <property type="match status" value="1"/>
</dbReference>
<dbReference type="SUPFAM" id="SSF88946">
    <property type="entry name" value="Sigma2 domain of RNA polymerase sigma factors"/>
    <property type="match status" value="1"/>
</dbReference>
<dbReference type="Pfam" id="PF00140">
    <property type="entry name" value="Sigma70_r1_2"/>
    <property type="match status" value="1"/>
</dbReference>
<evidence type="ECO:0000259" key="3">
    <source>
        <dbReference type="Pfam" id="PF03979"/>
    </source>
</evidence>
<dbReference type="AlphaFoldDB" id="J9C9Y5"/>
<organism evidence="4">
    <name type="scientific">gut metagenome</name>
    <dbReference type="NCBI Taxonomy" id="749906"/>
    <lineage>
        <taxon>unclassified sequences</taxon>
        <taxon>metagenomes</taxon>
        <taxon>organismal metagenomes</taxon>
    </lineage>
</organism>
<feature type="compositionally biased region" description="Acidic residues" evidence="1">
    <location>
        <begin position="7"/>
        <end position="43"/>
    </location>
</feature>
<feature type="domain" description="RNA polymerase sigma-70 region 1.2" evidence="2">
    <location>
        <begin position="152"/>
        <end position="180"/>
    </location>
</feature>
<dbReference type="Pfam" id="PF03979">
    <property type="entry name" value="Sigma70_r1_1"/>
    <property type="match status" value="1"/>
</dbReference>
<dbReference type="GO" id="GO:0006352">
    <property type="term" value="P:DNA-templated transcription initiation"/>
    <property type="evidence" value="ECO:0007669"/>
    <property type="project" value="InterPro"/>
</dbReference>
<comment type="caution">
    <text evidence="4">The sequence shown here is derived from an EMBL/GenBank/DDBJ whole genome shotgun (WGS) entry which is preliminary data.</text>
</comment>
<feature type="domain" description="RNA polymerase sigma factor 70 region 1.1" evidence="3">
    <location>
        <begin position="64"/>
        <end position="136"/>
    </location>
</feature>
<dbReference type="GO" id="GO:0003677">
    <property type="term" value="F:DNA binding"/>
    <property type="evidence" value="ECO:0007669"/>
    <property type="project" value="InterPro"/>
</dbReference>
<evidence type="ECO:0000313" key="4">
    <source>
        <dbReference type="EMBL" id="EJW96725.1"/>
    </source>
</evidence>
<protein>
    <submittedName>
        <fullName evidence="4">RNA polymerase sigma factor RpoD</fullName>
    </submittedName>
</protein>
<sequence length="190" mass="20750">MKTNENAFDDDDQDLDDEEQLEDRDVDTLAEFDREPAEDDDSDSSPRQSQSSSNSNSGGNGYGALVRLGRSRGWVTVEEINDHLPESAVRTAENIQEITDALARLSIKVFEALPDEEDLLMAGGGVDDTEDIDDDDAATMLTPEESAGLSKDPLRAYLRGVGSHKLLTRAGEIEVAKSIEMFTGRLVTTL</sequence>
<dbReference type="InterPro" id="IPR013325">
    <property type="entry name" value="RNA_pol_sigma_r2"/>
</dbReference>
<proteinExistence type="predicted"/>
<dbReference type="InterPro" id="IPR042189">
    <property type="entry name" value="RNA_pol_sigma_70_r1_1_sf"/>
</dbReference>
<reference evidence="4" key="1">
    <citation type="journal article" date="2012" name="PLoS ONE">
        <title>Gene sets for utilization of primary and secondary nutrition supplies in the distal gut of endangered iberian lynx.</title>
        <authorList>
            <person name="Alcaide M."/>
            <person name="Messina E."/>
            <person name="Richter M."/>
            <person name="Bargiela R."/>
            <person name="Peplies J."/>
            <person name="Huws S.A."/>
            <person name="Newbold C.J."/>
            <person name="Golyshin P.N."/>
            <person name="Simon M.A."/>
            <person name="Lopez G."/>
            <person name="Yakimov M.M."/>
            <person name="Ferrer M."/>
        </authorList>
    </citation>
    <scope>NUCLEOTIDE SEQUENCE</scope>
</reference>
<gene>
    <name evidence="4" type="ORF">EVA_15168</name>
</gene>
<evidence type="ECO:0000256" key="1">
    <source>
        <dbReference type="SAM" id="MobiDB-lite"/>
    </source>
</evidence>
<dbReference type="InterPro" id="IPR007127">
    <property type="entry name" value="RNA_pol_sigma_70_r1_1"/>
</dbReference>
<name>J9C9Y5_9ZZZZ</name>